<feature type="region of interest" description="Disordered" evidence="1">
    <location>
        <begin position="113"/>
        <end position="139"/>
    </location>
</feature>
<sequence length="139" mass="14976">MPARACVATGQVFLAILLTIVLVTKVIGVEKVRLTLPLVRRVIGTLHCYVPTSPYGTYSKQGELSSGSREPESRCGPCSGNTLGNLDPILGQRVKNTFELICDITNKPDLDTTVTARSRGPRRSKPLTALDSASKIHSN</sequence>
<organism evidence="2 3">
    <name type="scientific">Folsomia candida</name>
    <name type="common">Springtail</name>
    <dbReference type="NCBI Taxonomy" id="158441"/>
    <lineage>
        <taxon>Eukaryota</taxon>
        <taxon>Metazoa</taxon>
        <taxon>Ecdysozoa</taxon>
        <taxon>Arthropoda</taxon>
        <taxon>Hexapoda</taxon>
        <taxon>Collembola</taxon>
        <taxon>Entomobryomorpha</taxon>
        <taxon>Isotomoidea</taxon>
        <taxon>Isotomidae</taxon>
        <taxon>Proisotominae</taxon>
        <taxon>Folsomia</taxon>
    </lineage>
</organism>
<keyword evidence="3" id="KW-1185">Reference proteome</keyword>
<evidence type="ECO:0000313" key="3">
    <source>
        <dbReference type="Proteomes" id="UP000198287"/>
    </source>
</evidence>
<comment type="caution">
    <text evidence="2">The sequence shown here is derived from an EMBL/GenBank/DDBJ whole genome shotgun (WGS) entry which is preliminary data.</text>
</comment>
<gene>
    <name evidence="2" type="ORF">Fcan01_09029</name>
</gene>
<dbReference type="AlphaFoldDB" id="A0A226EEH5"/>
<accession>A0A226EEH5</accession>
<evidence type="ECO:0000313" key="2">
    <source>
        <dbReference type="EMBL" id="OXA55942.1"/>
    </source>
</evidence>
<protein>
    <submittedName>
        <fullName evidence="2">Uncharacterized protein</fullName>
    </submittedName>
</protein>
<name>A0A226EEH5_FOLCA</name>
<dbReference type="Proteomes" id="UP000198287">
    <property type="component" value="Unassembled WGS sequence"/>
</dbReference>
<proteinExistence type="predicted"/>
<reference evidence="2 3" key="1">
    <citation type="submission" date="2015-12" db="EMBL/GenBank/DDBJ databases">
        <title>The genome of Folsomia candida.</title>
        <authorList>
            <person name="Faddeeva A."/>
            <person name="Derks M.F."/>
            <person name="Anvar Y."/>
            <person name="Smit S."/>
            <person name="Van Straalen N."/>
            <person name="Roelofs D."/>
        </authorList>
    </citation>
    <scope>NUCLEOTIDE SEQUENCE [LARGE SCALE GENOMIC DNA]</scope>
    <source>
        <strain evidence="2 3">VU population</strain>
        <tissue evidence="2">Whole body</tissue>
    </source>
</reference>
<evidence type="ECO:0000256" key="1">
    <source>
        <dbReference type="SAM" id="MobiDB-lite"/>
    </source>
</evidence>
<dbReference type="EMBL" id="LNIX01000004">
    <property type="protein sequence ID" value="OXA55942.1"/>
    <property type="molecule type" value="Genomic_DNA"/>
</dbReference>